<evidence type="ECO:0000313" key="2">
    <source>
        <dbReference type="EMBL" id="SNT59098.1"/>
    </source>
</evidence>
<dbReference type="Proteomes" id="UP000198318">
    <property type="component" value="Unassembled WGS sequence"/>
</dbReference>
<feature type="region of interest" description="Disordered" evidence="1">
    <location>
        <begin position="248"/>
        <end position="271"/>
    </location>
</feature>
<accession>A0A239NXF3</accession>
<sequence>MTALEKVLDALREAGHPVTRSGDGWRSTCPAHDGENRTALAIDPGRDGVLMFCHADITCKPEVIARALGLTVRDLFDQPKTGDPRRAELVATYDYVDENGELLYQVCRYSPKTFRQRRPDGPGRWTWSVKGVRQILYRLPAVLQAAAAGQTVYVVEGEKDVHAVEKAGAVATCNAGGAGKWRAKYAGPLTGAHVVIVADKDAPGRTHARQVKASLDGRAASVRVVQAVVGKDVADHLAAGRTLDELAPLDDGQAVPDEQDTPGARRVRSQPLTQITRRRRQYLWEHRLPLGEVTLWVGHAGIGKSQAAVWLAARVSRGELPGELYGTPTPVLYLGTEDSWEYTLAPRFDAAGADSERVFRLYVENEHGDEEIVSLAVDLDTLREEIRATGARLVVLDALLSTFGSAKLTEQGTVRRHLEPLARLAQELGIAVVGVAHFRKASDSNPLHMIAGSSEFGQVVRSAIGFAPDKDADDGSCILSLIKTNLAPSSLPSLRYIVEPCGVQTDEGLTDVGRFVLLGETEQSIEDVLNREHTTAEQRSEVEQAAEWLLSFLESQKDGWEAPRAEVVKAAGKEGFTLPTLNRAKVRAKVRHKSGGFPKTTIWIHPEFATDSDDAQSSHPRETTAETTGGETTGDDWTDQQKQPDEESSAPQSSQRHVSETTEGASDGPTGEPITHSDKCAVPDCPAAPRRSCWTCADHMAREDEFTEAA</sequence>
<evidence type="ECO:0000256" key="1">
    <source>
        <dbReference type="SAM" id="MobiDB-lite"/>
    </source>
</evidence>
<name>A0A239NXF3_9ACTN</name>
<gene>
    <name evidence="2" type="ORF">SAMN05443665_105153</name>
</gene>
<dbReference type="CDD" id="cd01029">
    <property type="entry name" value="TOPRIM_primases"/>
    <property type="match status" value="1"/>
</dbReference>
<dbReference type="Gene3D" id="3.40.50.300">
    <property type="entry name" value="P-loop containing nucleotide triphosphate hydrolases"/>
    <property type="match status" value="1"/>
</dbReference>
<dbReference type="InterPro" id="IPR027417">
    <property type="entry name" value="P-loop_NTPase"/>
</dbReference>
<feature type="compositionally biased region" description="Polar residues" evidence="1">
    <location>
        <begin position="649"/>
        <end position="664"/>
    </location>
</feature>
<dbReference type="EMBL" id="FZOR01000051">
    <property type="protein sequence ID" value="SNT59098.1"/>
    <property type="molecule type" value="Genomic_DNA"/>
</dbReference>
<organism evidence="2 3">
    <name type="scientific">Actinomadura meyerae</name>
    <dbReference type="NCBI Taxonomy" id="240840"/>
    <lineage>
        <taxon>Bacteria</taxon>
        <taxon>Bacillati</taxon>
        <taxon>Actinomycetota</taxon>
        <taxon>Actinomycetes</taxon>
        <taxon>Streptosporangiales</taxon>
        <taxon>Thermomonosporaceae</taxon>
        <taxon>Actinomadura</taxon>
    </lineage>
</organism>
<dbReference type="Gene3D" id="3.40.1360.10">
    <property type="match status" value="1"/>
</dbReference>
<dbReference type="RefSeq" id="WP_143228235.1">
    <property type="nucleotide sequence ID" value="NZ_FZOR01000051.1"/>
</dbReference>
<feature type="region of interest" description="Disordered" evidence="1">
    <location>
        <begin position="608"/>
        <end position="683"/>
    </location>
</feature>
<protein>
    <submittedName>
        <fullName evidence="2">AAA domain-containing protein</fullName>
    </submittedName>
</protein>
<dbReference type="SUPFAM" id="SSF52540">
    <property type="entry name" value="P-loop containing nucleoside triphosphate hydrolases"/>
    <property type="match status" value="1"/>
</dbReference>
<dbReference type="InterPro" id="IPR034154">
    <property type="entry name" value="TOPRIM_DnaG/twinkle"/>
</dbReference>
<dbReference type="AlphaFoldDB" id="A0A239NXF3"/>
<keyword evidence="3" id="KW-1185">Reference proteome</keyword>
<dbReference type="OrthoDB" id="4926055at2"/>
<reference evidence="2 3" key="1">
    <citation type="submission" date="2017-06" db="EMBL/GenBank/DDBJ databases">
        <authorList>
            <person name="Kim H.J."/>
            <person name="Triplett B.A."/>
        </authorList>
    </citation>
    <scope>NUCLEOTIDE SEQUENCE [LARGE SCALE GENOMIC DNA]</scope>
    <source>
        <strain evidence="2 3">DSM 44715</strain>
    </source>
</reference>
<dbReference type="SUPFAM" id="SSF56731">
    <property type="entry name" value="DNA primase core"/>
    <property type="match status" value="1"/>
</dbReference>
<dbReference type="Pfam" id="PF13481">
    <property type="entry name" value="AAA_25"/>
    <property type="match status" value="1"/>
</dbReference>
<evidence type="ECO:0000313" key="3">
    <source>
        <dbReference type="Proteomes" id="UP000198318"/>
    </source>
</evidence>
<proteinExistence type="predicted"/>